<organism evidence="3 4">
    <name type="scientific">Niastella vici</name>
    <dbReference type="NCBI Taxonomy" id="1703345"/>
    <lineage>
        <taxon>Bacteria</taxon>
        <taxon>Pseudomonadati</taxon>
        <taxon>Bacteroidota</taxon>
        <taxon>Chitinophagia</taxon>
        <taxon>Chitinophagales</taxon>
        <taxon>Chitinophagaceae</taxon>
        <taxon>Niastella</taxon>
    </lineage>
</organism>
<gene>
    <name evidence="3" type="ORF">A3860_02145</name>
</gene>
<reference evidence="3 4" key="1">
    <citation type="submission" date="2016-03" db="EMBL/GenBank/DDBJ databases">
        <title>Niastella vici sp. nov., isolated from farmland soil.</title>
        <authorList>
            <person name="Chen L."/>
            <person name="Wang D."/>
            <person name="Yang S."/>
            <person name="Wang G."/>
        </authorList>
    </citation>
    <scope>NUCLEOTIDE SEQUENCE [LARGE SCALE GENOMIC DNA]</scope>
    <source>
        <strain evidence="3 4">DJ57</strain>
    </source>
</reference>
<dbReference type="EMBL" id="LVYD01000001">
    <property type="protein sequence ID" value="OQP67184.1"/>
    <property type="molecule type" value="Genomic_DNA"/>
</dbReference>
<dbReference type="RefSeq" id="WP_081144879.1">
    <property type="nucleotide sequence ID" value="NZ_LVYD01000001.1"/>
</dbReference>
<keyword evidence="1" id="KW-0175">Coiled coil</keyword>
<keyword evidence="2" id="KW-0732">Signal</keyword>
<dbReference type="AlphaFoldDB" id="A0A1V9G9H0"/>
<feature type="coiled-coil region" evidence="1">
    <location>
        <begin position="298"/>
        <end position="325"/>
    </location>
</feature>
<feature type="signal peptide" evidence="2">
    <location>
        <begin position="1"/>
        <end position="26"/>
    </location>
</feature>
<sequence>MELKKCNLVILLFSCLSFALSTNGQAIENPGEYMTAVYNARTEMDAKYMQYLSAAAHGRRARKVEKLRQEVLESINQSKYKTTDLPKYKGDNTLRQGSIDYITLCYRVFNEDYKKIVDMEELAEQSFDGMSAYLLLQEKVTEKLTEASTKLQNTSKEFAAKYNVKIDDTQSALGSKLDVAGKLNDYSNALFLIFFKCNWQDKEMTTAMNNKKVNDVEQARNALLRYANEGLKGVDTLKSFNNDPSLANACRDVLKYYKKMAETDVPKLTDFYLKEENFNKAKKNFETKPASSRTQADIDAYNKAVKDYNESIDAFNKTNNAINKERNQVMNTWEDAQKKFQDANMPYYRR</sequence>
<dbReference type="Proteomes" id="UP000192796">
    <property type="component" value="Unassembled WGS sequence"/>
</dbReference>
<keyword evidence="4" id="KW-1185">Reference proteome</keyword>
<feature type="chain" id="PRO_5013342978" description="DUF3829 domain-containing protein" evidence="2">
    <location>
        <begin position="27"/>
        <end position="350"/>
    </location>
</feature>
<accession>A0A1V9G9H0</accession>
<dbReference type="STRING" id="1703345.A3860_02145"/>
<comment type="caution">
    <text evidence="3">The sequence shown here is derived from an EMBL/GenBank/DDBJ whole genome shotgun (WGS) entry which is preliminary data.</text>
</comment>
<evidence type="ECO:0000313" key="4">
    <source>
        <dbReference type="Proteomes" id="UP000192796"/>
    </source>
</evidence>
<evidence type="ECO:0000313" key="3">
    <source>
        <dbReference type="EMBL" id="OQP67184.1"/>
    </source>
</evidence>
<protein>
    <recommendedName>
        <fullName evidence="5">DUF3829 domain-containing protein</fullName>
    </recommendedName>
</protein>
<evidence type="ECO:0000256" key="2">
    <source>
        <dbReference type="SAM" id="SignalP"/>
    </source>
</evidence>
<evidence type="ECO:0000256" key="1">
    <source>
        <dbReference type="SAM" id="Coils"/>
    </source>
</evidence>
<evidence type="ECO:0008006" key="5">
    <source>
        <dbReference type="Google" id="ProtNLM"/>
    </source>
</evidence>
<proteinExistence type="predicted"/>
<dbReference type="OrthoDB" id="1137595at2"/>
<name>A0A1V9G9H0_9BACT</name>